<reference evidence="2" key="1">
    <citation type="submission" date="2018-01" db="EMBL/GenBank/DDBJ databases">
        <title>FDA dAtabase for Regulatory Grade micrObial Sequences (FDA-ARGOS): Supporting development and validation of Infectious Disease Dx tests.</title>
        <authorList>
            <person name="Hoffmann M."/>
            <person name="Allard M."/>
            <person name="Evans P."/>
            <person name="Brown E."/>
            <person name="Tallon L."/>
            <person name="Sadzewicz L."/>
            <person name="Sengamalay N."/>
            <person name="Ott S."/>
            <person name="Godinez A."/>
            <person name="Nagaraj S."/>
            <person name="Vyas G."/>
            <person name="Aluvathingal J."/>
            <person name="Nadendla S."/>
            <person name="Geyer C."/>
            <person name="Sichtig H."/>
        </authorList>
    </citation>
    <scope>NUCLEOTIDE SEQUENCE</scope>
    <source>
        <strain evidence="2">FDAARGOS_107</strain>
    </source>
</reference>
<feature type="transmembrane region" description="Helical" evidence="1">
    <location>
        <begin position="122"/>
        <end position="143"/>
    </location>
</feature>
<feature type="transmembrane region" description="Helical" evidence="1">
    <location>
        <begin position="359"/>
        <end position="379"/>
    </location>
</feature>
<dbReference type="Proteomes" id="UP000067422">
    <property type="component" value="Chromosome 1"/>
</dbReference>
<feature type="transmembrane region" description="Helical" evidence="1">
    <location>
        <begin position="286"/>
        <end position="308"/>
    </location>
</feature>
<feature type="transmembrane region" description="Helical" evidence="1">
    <location>
        <begin position="92"/>
        <end position="116"/>
    </location>
</feature>
<accession>A0ABM5XY55</accession>
<evidence type="ECO:0000256" key="1">
    <source>
        <dbReference type="SAM" id="Phobius"/>
    </source>
</evidence>
<feature type="transmembrane region" description="Helical" evidence="1">
    <location>
        <begin position="328"/>
        <end position="352"/>
    </location>
</feature>
<sequence>MLYMLSRIIKYNLDEIKSVTILIVFKLIQLAVPILSLPILYDRIEVSELGNLLYHIAILDFGTVISLYGYEISGLKNLSEARKSKGVFIDRFNVILTSKLILFTLIYIVVSSVAYYSPYLDFDLVMLLTPYWVLSQFLLPWVLVALGEARTIPKVILPGKVSLILVLYFFSYNAGGYIFALTLDYFVSCVVMYYFIYKRGCLDYALPSRVQIVESLKDNFYFFLSRLSVIVYSRLSTMIMGYKALHDQVAIFLVAEKISNGIKIPTGVVSQVFFSKTSIDKNFHNAMCVGGGLFVISSCISLIIFFNFETVLFYLTSGNVPQDYESLLPMIAIVPFSVISSYLGGSILIVFGKENIFNLSTYVSVILYFIFLSVFFFIYGLSLRSIVYTIFLVELSIFFIRFYGVKLVYSVIVSERNANE</sequence>
<feature type="transmembrane region" description="Helical" evidence="1">
    <location>
        <begin position="155"/>
        <end position="171"/>
    </location>
</feature>
<feature type="transmembrane region" description="Helical" evidence="1">
    <location>
        <begin position="385"/>
        <end position="404"/>
    </location>
</feature>
<keyword evidence="1" id="KW-0472">Membrane</keyword>
<dbReference type="EMBL" id="CP014038">
    <property type="protein sequence ID" value="AMF98139.2"/>
    <property type="molecule type" value="Genomic_DNA"/>
</dbReference>
<protein>
    <submittedName>
        <fullName evidence="2">Uncharacterized protein</fullName>
    </submittedName>
</protein>
<evidence type="ECO:0000313" key="3">
    <source>
        <dbReference type="Proteomes" id="UP000067422"/>
    </source>
</evidence>
<feature type="transmembrane region" description="Helical" evidence="1">
    <location>
        <begin position="52"/>
        <end position="71"/>
    </location>
</feature>
<proteinExistence type="predicted"/>
<feature type="transmembrane region" description="Helical" evidence="1">
    <location>
        <begin position="177"/>
        <end position="196"/>
    </location>
</feature>
<organism evidence="2 3">
    <name type="scientific">Vibrio harveyi</name>
    <name type="common">Beneckea harveyi</name>
    <dbReference type="NCBI Taxonomy" id="669"/>
    <lineage>
        <taxon>Bacteria</taxon>
        <taxon>Pseudomonadati</taxon>
        <taxon>Pseudomonadota</taxon>
        <taxon>Gammaproteobacteria</taxon>
        <taxon>Vibrionales</taxon>
        <taxon>Vibrionaceae</taxon>
        <taxon>Vibrio</taxon>
    </lineage>
</organism>
<feature type="transmembrane region" description="Helical" evidence="1">
    <location>
        <begin position="21"/>
        <end position="40"/>
    </location>
</feature>
<evidence type="ECO:0000313" key="2">
    <source>
        <dbReference type="EMBL" id="AMF98139.2"/>
    </source>
</evidence>
<keyword evidence="3" id="KW-1185">Reference proteome</keyword>
<name>A0ABM5XY55_VIBHA</name>
<gene>
    <name evidence="2" type="ORF">AL538_10700</name>
</gene>
<keyword evidence="1" id="KW-1133">Transmembrane helix</keyword>
<keyword evidence="1" id="KW-0812">Transmembrane</keyword>